<gene>
    <name evidence="2" type="ORF">MUCCIDRAFT_106900</name>
</gene>
<dbReference type="OrthoDB" id="2253872at2759"/>
<dbReference type="Proteomes" id="UP000077051">
    <property type="component" value="Unassembled WGS sequence"/>
</dbReference>
<dbReference type="SUPFAM" id="SSF81383">
    <property type="entry name" value="F-box domain"/>
    <property type="match status" value="1"/>
</dbReference>
<dbReference type="Gene3D" id="3.80.10.10">
    <property type="entry name" value="Ribonuclease Inhibitor"/>
    <property type="match status" value="1"/>
</dbReference>
<dbReference type="InterPro" id="IPR032675">
    <property type="entry name" value="LRR_dom_sf"/>
</dbReference>
<keyword evidence="3" id="KW-1185">Reference proteome</keyword>
<sequence>MADWEHLPYEVLQLILGFLPSSKHVYPCLFVCKSWHRPAIYCLFKHLYFGSEQQLLNYLQTISKQENRNYGLVTESIDIRRLIEYSSFIPITRLLGICANTKRIDHTGEAESYRLIKSLLARHKLQHLQYLPAPERYSTKEYIECAIQMRSQIKCLKLSEALTFTMATENFTILYSQLDQFTKLETLHLEKASNLEQIDEIIDSCTALKELDLKLHKPLSLRQLGFDVREESEQEENAIDYSKLKPHLTIQTAKLKIRSILPKHIEYVVHKFPKLLSLDLVPLTSPYELAPTCHPIAVSNGVLLNLLLALRKMRHVHVPFRFEVNDALDVVAKFLVVTNFDGTLEVSYQLVVNTKYRLDNPLISYSSEPLRRRLHLQYYKGLTQENQPLRGPTVMPHLTVVEVAGSYIKQLVIHGMSNKFVNGVVNAYYLVDYTLIRCPFLKHMGFIQCDLAYYPLEILPTPHIFLESLRFDDCLLHCPSFIKFSLVMPRLKRLVMKECQFSSYLTKRQSNGSTRRSITMSFPFTHFDLFRFKNIRQYRSLSKIYLKLTTDAETTYTMYSRDQTESTTVISKVFFHAPKVESDSLHIDLSCKSMKEFKMN</sequence>
<evidence type="ECO:0000313" key="2">
    <source>
        <dbReference type="EMBL" id="OAD06330.1"/>
    </source>
</evidence>
<dbReference type="AlphaFoldDB" id="A0A162QWS3"/>
<evidence type="ECO:0000313" key="3">
    <source>
        <dbReference type="Proteomes" id="UP000077051"/>
    </source>
</evidence>
<dbReference type="SUPFAM" id="SSF52047">
    <property type="entry name" value="RNI-like"/>
    <property type="match status" value="1"/>
</dbReference>
<comment type="caution">
    <text evidence="2">The sequence shown here is derived from an EMBL/GenBank/DDBJ whole genome shotgun (WGS) entry which is preliminary data.</text>
</comment>
<proteinExistence type="predicted"/>
<feature type="domain" description="F-box" evidence="1">
    <location>
        <begin position="4"/>
        <end position="49"/>
    </location>
</feature>
<dbReference type="InterPro" id="IPR036047">
    <property type="entry name" value="F-box-like_dom_sf"/>
</dbReference>
<name>A0A162QWS3_MUCCL</name>
<reference evidence="2 3" key="1">
    <citation type="submission" date="2015-06" db="EMBL/GenBank/DDBJ databases">
        <title>Expansion of signal transduction pathways in fungi by whole-genome duplication.</title>
        <authorList>
            <consortium name="DOE Joint Genome Institute"/>
            <person name="Corrochano L.M."/>
            <person name="Kuo A."/>
            <person name="Marcet-Houben M."/>
            <person name="Polaino S."/>
            <person name="Salamov A."/>
            <person name="Villalobos J.M."/>
            <person name="Alvarez M.I."/>
            <person name="Avalos J."/>
            <person name="Benito E.P."/>
            <person name="Benoit I."/>
            <person name="Burger G."/>
            <person name="Camino L.P."/>
            <person name="Canovas D."/>
            <person name="Cerda-Olmedo E."/>
            <person name="Cheng J.-F."/>
            <person name="Dominguez A."/>
            <person name="Elias M."/>
            <person name="Eslava A.P."/>
            <person name="Glaser F."/>
            <person name="Grimwood J."/>
            <person name="Gutierrez G."/>
            <person name="Heitman J."/>
            <person name="Henrissat B."/>
            <person name="Iturriaga E.A."/>
            <person name="Lang B.F."/>
            <person name="Lavin J.L."/>
            <person name="Lee S."/>
            <person name="Li W."/>
            <person name="Lindquist E."/>
            <person name="Lopez-Garcia S."/>
            <person name="Luque E.M."/>
            <person name="Marcos A.T."/>
            <person name="Martin J."/>
            <person name="Mccluskey K."/>
            <person name="Medina H.R."/>
            <person name="Miralles-Duran A."/>
            <person name="Miyazaki A."/>
            <person name="Munoz-Torres E."/>
            <person name="Oguiza J.A."/>
            <person name="Ohm R."/>
            <person name="Olmedo M."/>
            <person name="Orejas M."/>
            <person name="Ortiz-Castellanos L."/>
            <person name="Pisabarro A.G."/>
            <person name="Rodriguez-Romero J."/>
            <person name="Ruiz-Herrera J."/>
            <person name="Ruiz-Vazquez R."/>
            <person name="Sanz C."/>
            <person name="Schackwitz W."/>
            <person name="Schmutz J."/>
            <person name="Shahriari M."/>
            <person name="Shelest E."/>
            <person name="Silva-Franco F."/>
            <person name="Soanes D."/>
            <person name="Syed K."/>
            <person name="Tagua V.G."/>
            <person name="Talbot N.J."/>
            <person name="Thon M."/>
            <person name="De Vries R.P."/>
            <person name="Wiebenga A."/>
            <person name="Yadav J.S."/>
            <person name="Braun E.L."/>
            <person name="Baker S."/>
            <person name="Garre V."/>
            <person name="Horwitz B."/>
            <person name="Torres-Martinez S."/>
            <person name="Idnurm A."/>
            <person name="Herrera-Estrella A."/>
            <person name="Gabaldon T."/>
            <person name="Grigoriev I.V."/>
        </authorList>
    </citation>
    <scope>NUCLEOTIDE SEQUENCE [LARGE SCALE GENOMIC DNA]</scope>
    <source>
        <strain evidence="2 3">CBS 277.49</strain>
    </source>
</reference>
<dbReference type="Pfam" id="PF12937">
    <property type="entry name" value="F-box-like"/>
    <property type="match status" value="1"/>
</dbReference>
<protein>
    <recommendedName>
        <fullName evidence="1">F-box domain-containing protein</fullName>
    </recommendedName>
</protein>
<organism evidence="2 3">
    <name type="scientific">Mucor lusitanicus CBS 277.49</name>
    <dbReference type="NCBI Taxonomy" id="747725"/>
    <lineage>
        <taxon>Eukaryota</taxon>
        <taxon>Fungi</taxon>
        <taxon>Fungi incertae sedis</taxon>
        <taxon>Mucoromycota</taxon>
        <taxon>Mucoromycotina</taxon>
        <taxon>Mucoromycetes</taxon>
        <taxon>Mucorales</taxon>
        <taxon>Mucorineae</taxon>
        <taxon>Mucoraceae</taxon>
        <taxon>Mucor</taxon>
    </lineage>
</organism>
<accession>A0A162QWS3</accession>
<dbReference type="InterPro" id="IPR001810">
    <property type="entry name" value="F-box_dom"/>
</dbReference>
<dbReference type="EMBL" id="AMYB01000002">
    <property type="protein sequence ID" value="OAD06330.1"/>
    <property type="molecule type" value="Genomic_DNA"/>
</dbReference>
<evidence type="ECO:0000259" key="1">
    <source>
        <dbReference type="Pfam" id="PF12937"/>
    </source>
</evidence>
<dbReference type="VEuPathDB" id="FungiDB:MUCCIDRAFT_106900"/>
<dbReference type="Gene3D" id="1.20.1280.50">
    <property type="match status" value="1"/>
</dbReference>